<name>A0A9Q1DL42_CONCO</name>
<dbReference type="InterPro" id="IPR027805">
    <property type="entry name" value="Transposase_HTH_dom"/>
</dbReference>
<dbReference type="OrthoDB" id="10020990at2759"/>
<accession>A0A9Q1DL42</accession>
<feature type="non-terminal residue" evidence="2">
    <location>
        <position position="105"/>
    </location>
</feature>
<dbReference type="Proteomes" id="UP001152803">
    <property type="component" value="Unassembled WGS sequence"/>
</dbReference>
<evidence type="ECO:0000313" key="3">
    <source>
        <dbReference type="Proteomes" id="UP001152803"/>
    </source>
</evidence>
<keyword evidence="3" id="KW-1185">Reference proteome</keyword>
<organism evidence="2 3">
    <name type="scientific">Conger conger</name>
    <name type="common">Conger eel</name>
    <name type="synonym">Muraena conger</name>
    <dbReference type="NCBI Taxonomy" id="82655"/>
    <lineage>
        <taxon>Eukaryota</taxon>
        <taxon>Metazoa</taxon>
        <taxon>Chordata</taxon>
        <taxon>Craniata</taxon>
        <taxon>Vertebrata</taxon>
        <taxon>Euteleostomi</taxon>
        <taxon>Actinopterygii</taxon>
        <taxon>Neopterygii</taxon>
        <taxon>Teleostei</taxon>
        <taxon>Anguilliformes</taxon>
        <taxon>Congridae</taxon>
        <taxon>Conger</taxon>
    </lineage>
</organism>
<sequence>MACVLRFATYEHFMCFWHLIEPSTSKIVSVSRAKGASTDLEEKITLRAKKLAPVDELFLFLMHLSVGMTLRDLGHRFDIHRTTASRIVITWANFLYNLLGSVCLW</sequence>
<dbReference type="PANTHER" id="PTHR23080:SF133">
    <property type="entry name" value="SI:CH211-262I1.5-RELATED"/>
    <property type="match status" value="1"/>
</dbReference>
<gene>
    <name evidence="2" type="ORF">COCON_G00091550</name>
</gene>
<protein>
    <recommendedName>
        <fullName evidence="1">Transposase Helix-turn-helix domain-containing protein</fullName>
    </recommendedName>
</protein>
<reference evidence="2" key="1">
    <citation type="journal article" date="2023" name="Science">
        <title>Genome structures resolve the early diversification of teleost fishes.</title>
        <authorList>
            <person name="Parey E."/>
            <person name="Louis A."/>
            <person name="Montfort J."/>
            <person name="Bouchez O."/>
            <person name="Roques C."/>
            <person name="Iampietro C."/>
            <person name="Lluch J."/>
            <person name="Castinel A."/>
            <person name="Donnadieu C."/>
            <person name="Desvignes T."/>
            <person name="Floi Bucao C."/>
            <person name="Jouanno E."/>
            <person name="Wen M."/>
            <person name="Mejri S."/>
            <person name="Dirks R."/>
            <person name="Jansen H."/>
            <person name="Henkel C."/>
            <person name="Chen W.J."/>
            <person name="Zahm M."/>
            <person name="Cabau C."/>
            <person name="Klopp C."/>
            <person name="Thompson A.W."/>
            <person name="Robinson-Rechavi M."/>
            <person name="Braasch I."/>
            <person name="Lecointre G."/>
            <person name="Bobe J."/>
            <person name="Postlethwait J.H."/>
            <person name="Berthelot C."/>
            <person name="Roest Crollius H."/>
            <person name="Guiguen Y."/>
        </authorList>
    </citation>
    <scope>NUCLEOTIDE SEQUENCE</scope>
    <source>
        <strain evidence="2">Concon-B</strain>
    </source>
</reference>
<proteinExistence type="predicted"/>
<dbReference type="Pfam" id="PF13613">
    <property type="entry name" value="HTH_Tnp_4"/>
    <property type="match status" value="1"/>
</dbReference>
<dbReference type="EMBL" id="JAFJMO010000006">
    <property type="protein sequence ID" value="KAJ8274530.1"/>
    <property type="molecule type" value="Genomic_DNA"/>
</dbReference>
<dbReference type="AlphaFoldDB" id="A0A9Q1DL42"/>
<evidence type="ECO:0000313" key="2">
    <source>
        <dbReference type="EMBL" id="KAJ8274530.1"/>
    </source>
</evidence>
<dbReference type="PANTHER" id="PTHR23080">
    <property type="entry name" value="THAP DOMAIN PROTEIN"/>
    <property type="match status" value="1"/>
</dbReference>
<evidence type="ECO:0000259" key="1">
    <source>
        <dbReference type="Pfam" id="PF13613"/>
    </source>
</evidence>
<feature type="domain" description="Transposase Helix-turn-helix" evidence="1">
    <location>
        <begin position="49"/>
        <end position="99"/>
    </location>
</feature>
<comment type="caution">
    <text evidence="2">The sequence shown here is derived from an EMBL/GenBank/DDBJ whole genome shotgun (WGS) entry which is preliminary data.</text>
</comment>